<keyword evidence="2" id="KW-1185">Reference proteome</keyword>
<dbReference type="PANTHER" id="PTHR46732:SF8">
    <property type="entry name" value="ATP-DEPENDENT PROTEASE LA (LON) DOMAIN PROTEIN"/>
    <property type="match status" value="1"/>
</dbReference>
<keyword evidence="1" id="KW-0645">Protease</keyword>
<evidence type="ECO:0000313" key="1">
    <source>
        <dbReference type="EMBL" id="KAF3340716.1"/>
    </source>
</evidence>
<keyword evidence="1" id="KW-0378">Hydrolase</keyword>
<dbReference type="AlphaFoldDB" id="A0A833RRU2"/>
<dbReference type="Proteomes" id="UP000623129">
    <property type="component" value="Unassembled WGS sequence"/>
</dbReference>
<dbReference type="EMBL" id="SWLB01000002">
    <property type="protein sequence ID" value="KAF3340716.1"/>
    <property type="molecule type" value="Genomic_DNA"/>
</dbReference>
<organism evidence="1 2">
    <name type="scientific">Carex littledalei</name>
    <dbReference type="NCBI Taxonomy" id="544730"/>
    <lineage>
        <taxon>Eukaryota</taxon>
        <taxon>Viridiplantae</taxon>
        <taxon>Streptophyta</taxon>
        <taxon>Embryophyta</taxon>
        <taxon>Tracheophyta</taxon>
        <taxon>Spermatophyta</taxon>
        <taxon>Magnoliopsida</taxon>
        <taxon>Liliopsida</taxon>
        <taxon>Poales</taxon>
        <taxon>Cyperaceae</taxon>
        <taxon>Cyperoideae</taxon>
        <taxon>Cariceae</taxon>
        <taxon>Carex</taxon>
        <taxon>Carex subgen. Euthyceras</taxon>
    </lineage>
</organism>
<gene>
    <name evidence="1" type="ORF">FCM35_KLT09560</name>
</gene>
<accession>A0A833RRU2</accession>
<dbReference type="GO" id="GO:0006508">
    <property type="term" value="P:proteolysis"/>
    <property type="evidence" value="ECO:0007669"/>
    <property type="project" value="UniProtKB-KW"/>
</dbReference>
<reference evidence="1" key="1">
    <citation type="submission" date="2020-01" db="EMBL/GenBank/DDBJ databases">
        <title>Genome sequence of Kobresia littledalei, the first chromosome-level genome in the family Cyperaceae.</title>
        <authorList>
            <person name="Qu G."/>
        </authorList>
    </citation>
    <scope>NUCLEOTIDE SEQUENCE</scope>
    <source>
        <strain evidence="1">C.B.Clarke</strain>
        <tissue evidence="1">Leaf</tissue>
    </source>
</reference>
<dbReference type="SUPFAM" id="SSF88697">
    <property type="entry name" value="PUA domain-like"/>
    <property type="match status" value="1"/>
</dbReference>
<sequence length="153" mass="17322">MFPLYISKSRDRVMMNNVLQTETDHRFGVLFSNPNPTDPSSASVEVEIGCVAEVVNHQILPDDRFFLICKGQPLYIIHDILELPEPLLDGTALALPPLGILKDALDVTNSLAELLDLSRDAQQHAHLILHHFHEKCAKLWQEGIECHHHICFE</sequence>
<dbReference type="Gene3D" id="2.30.130.40">
    <property type="entry name" value="LON domain-like"/>
    <property type="match status" value="1"/>
</dbReference>
<protein>
    <submittedName>
        <fullName evidence="1">ATP-dependent protease La (LON) substrate-binding domain</fullName>
    </submittedName>
</protein>
<comment type="caution">
    <text evidence="1">The sequence shown here is derived from an EMBL/GenBank/DDBJ whole genome shotgun (WGS) entry which is preliminary data.</text>
</comment>
<dbReference type="GO" id="GO:0008233">
    <property type="term" value="F:peptidase activity"/>
    <property type="evidence" value="ECO:0007669"/>
    <property type="project" value="UniProtKB-KW"/>
</dbReference>
<dbReference type="InterPro" id="IPR046336">
    <property type="entry name" value="Lon_prtase_N_sf"/>
</dbReference>
<dbReference type="InterPro" id="IPR015947">
    <property type="entry name" value="PUA-like_sf"/>
</dbReference>
<dbReference type="PANTHER" id="PTHR46732">
    <property type="entry name" value="ATP-DEPENDENT PROTEASE LA (LON) DOMAIN PROTEIN"/>
    <property type="match status" value="1"/>
</dbReference>
<proteinExistence type="predicted"/>
<evidence type="ECO:0000313" key="2">
    <source>
        <dbReference type="Proteomes" id="UP000623129"/>
    </source>
</evidence>
<dbReference type="OrthoDB" id="264917at2759"/>
<name>A0A833RRU2_9POAL</name>